<dbReference type="GO" id="GO:0008270">
    <property type="term" value="F:zinc ion binding"/>
    <property type="evidence" value="ECO:0007669"/>
    <property type="project" value="InterPro"/>
</dbReference>
<name>A0A8A1MCD7_AJECA</name>
<dbReference type="EMBL" id="CP069114">
    <property type="protein sequence ID" value="QSS64156.1"/>
    <property type="molecule type" value="Genomic_DNA"/>
</dbReference>
<dbReference type="PROSITE" id="PS50048">
    <property type="entry name" value="ZN2_CY6_FUNGAL_2"/>
    <property type="match status" value="1"/>
</dbReference>
<dbReference type="SMART" id="SM00066">
    <property type="entry name" value="GAL4"/>
    <property type="match status" value="1"/>
</dbReference>
<dbReference type="PROSITE" id="PS00463">
    <property type="entry name" value="ZN2_CY6_FUNGAL_1"/>
    <property type="match status" value="1"/>
</dbReference>
<evidence type="ECO:0000256" key="2">
    <source>
        <dbReference type="ARBA" id="ARBA00023125"/>
    </source>
</evidence>
<dbReference type="GO" id="GO:0000981">
    <property type="term" value="F:DNA-binding transcription factor activity, RNA polymerase II-specific"/>
    <property type="evidence" value="ECO:0007669"/>
    <property type="project" value="InterPro"/>
</dbReference>
<evidence type="ECO:0000256" key="3">
    <source>
        <dbReference type="ARBA" id="ARBA00023163"/>
    </source>
</evidence>
<evidence type="ECO:0000256" key="4">
    <source>
        <dbReference type="ARBA" id="ARBA00023242"/>
    </source>
</evidence>
<evidence type="ECO:0000313" key="8">
    <source>
        <dbReference type="Proteomes" id="UP000663671"/>
    </source>
</evidence>
<feature type="region of interest" description="Disordered" evidence="5">
    <location>
        <begin position="1"/>
        <end position="23"/>
    </location>
</feature>
<gene>
    <name evidence="7" type="primary">ACR2</name>
    <name evidence="7" type="ORF">I7I51_01220</name>
</gene>
<dbReference type="SUPFAM" id="SSF57701">
    <property type="entry name" value="Zn2/Cys6 DNA-binding domain"/>
    <property type="match status" value="1"/>
</dbReference>
<organism evidence="7 8">
    <name type="scientific">Ajellomyces capsulatus</name>
    <name type="common">Darling's disease fungus</name>
    <name type="synonym">Histoplasma capsulatum</name>
    <dbReference type="NCBI Taxonomy" id="5037"/>
    <lineage>
        <taxon>Eukaryota</taxon>
        <taxon>Fungi</taxon>
        <taxon>Dikarya</taxon>
        <taxon>Ascomycota</taxon>
        <taxon>Pezizomycotina</taxon>
        <taxon>Eurotiomycetes</taxon>
        <taxon>Eurotiomycetidae</taxon>
        <taxon>Onygenales</taxon>
        <taxon>Ajellomycetaceae</taxon>
        <taxon>Histoplasma</taxon>
    </lineage>
</organism>
<dbReference type="CDD" id="cd00067">
    <property type="entry name" value="GAL4"/>
    <property type="match status" value="1"/>
</dbReference>
<evidence type="ECO:0000259" key="6">
    <source>
        <dbReference type="PROSITE" id="PS50048"/>
    </source>
</evidence>
<dbReference type="InterPro" id="IPR001138">
    <property type="entry name" value="Zn2Cys6_DnaBD"/>
</dbReference>
<dbReference type="GO" id="GO:0003677">
    <property type="term" value="F:DNA binding"/>
    <property type="evidence" value="ECO:0007669"/>
    <property type="project" value="UniProtKB-KW"/>
</dbReference>
<dbReference type="VEuPathDB" id="FungiDB:I7I51_01220"/>
<keyword evidence="2" id="KW-0238">DNA-binding</keyword>
<accession>A0A8A1MCD7</accession>
<keyword evidence="1" id="KW-0805">Transcription regulation</keyword>
<dbReference type="Proteomes" id="UP000663671">
    <property type="component" value="Chromosome 1"/>
</dbReference>
<feature type="compositionally biased region" description="Polar residues" evidence="5">
    <location>
        <begin position="1"/>
        <end position="18"/>
    </location>
</feature>
<feature type="domain" description="Zn(2)-C6 fungal-type" evidence="6">
    <location>
        <begin position="27"/>
        <end position="55"/>
    </location>
</feature>
<dbReference type="Pfam" id="PF11951">
    <property type="entry name" value="Fungal_trans_2"/>
    <property type="match status" value="1"/>
</dbReference>
<dbReference type="AlphaFoldDB" id="A0A8A1MCD7"/>
<dbReference type="OrthoDB" id="5380854at2759"/>
<keyword evidence="4" id="KW-0539">Nucleus</keyword>
<dbReference type="PANTHER" id="PTHR38791:SF11">
    <property type="entry name" value="ZN(II)2CYS6 TRANSCRIPTION FACTOR (EUROFUNG)"/>
    <property type="match status" value="1"/>
</dbReference>
<dbReference type="InterPro" id="IPR036864">
    <property type="entry name" value="Zn2-C6_fun-type_DNA-bd_sf"/>
</dbReference>
<dbReference type="Pfam" id="PF00172">
    <property type="entry name" value="Zn_clus"/>
    <property type="match status" value="1"/>
</dbReference>
<sequence length="604" mass="66257">MLSLGSTTSKTPPQQIPTGSKKFSAGPCYTCRRRRVTCDRLLPTCQKCDKAQKACLGYTKPITWVRGIASRGKMMGLTFGNVTAKKPSPGYPVHGVVPPAGNEPADSVSSGGLGSVQASLGLPCNIGCFSSWSSPLDVSNVVEEWPRSGVAFPEWNSSGRCNESEREFNPSIPLTLIDPLFQGLDKISRHYLTYYQSQPVERSCKFKESLLEDGEQFVRSPNPNVRVAYQHLLVLKHRALCQLEQTLSNPKTRGEDASIASALLLMVLDMVESGRGTWKVHVEGAKKLLQSHIFPLLAKASDGASPLPRAIYDGFNMFLAGSCLTEGCVLTNSIRRQSFDIMGSTLTPSGSWSEPISSHLITSPNLLSDTEKKVWLGCPGSLLRIILYISSLRHTASSPQTLAPRVNISTILSQINSFDPERWTRDICSSLYTGTEYQVSDHHLSRGPHWRTPVLESYDSTDSNIPFSNSDALYHLASAYKISITIYAIRILLHPSPDECTFFAEQVTTLGPAPRQAQSPSTTNRNSDDSNNRHAHTNRTNNESDARTVTSSQTDRPPRQHQAAQAPHPYPHPTATPLPANGDKGMVWVEVAQVIVQQMTGLVE</sequence>
<keyword evidence="3" id="KW-0804">Transcription</keyword>
<reference evidence="7" key="1">
    <citation type="submission" date="2021-01" db="EMBL/GenBank/DDBJ databases">
        <title>Chromosome-level genome assembly of a human fungal pathogen reveals clustering of transcriptionally co-regulated genes.</title>
        <authorList>
            <person name="Voorhies M."/>
            <person name="Cohen S."/>
            <person name="Shea T.P."/>
            <person name="Petrus S."/>
            <person name="Munoz J.F."/>
            <person name="Poplawski S."/>
            <person name="Goldman W.E."/>
            <person name="Michael T."/>
            <person name="Cuomo C.A."/>
            <person name="Sil A."/>
            <person name="Beyhan S."/>
        </authorList>
    </citation>
    <scope>NUCLEOTIDE SEQUENCE</scope>
    <source>
        <strain evidence="7">WU24</strain>
    </source>
</reference>
<evidence type="ECO:0000313" key="7">
    <source>
        <dbReference type="EMBL" id="QSS64156.1"/>
    </source>
</evidence>
<protein>
    <submittedName>
        <fullName evidence="7">C6 finger domain-containing protein</fullName>
    </submittedName>
</protein>
<dbReference type="PANTHER" id="PTHR38791">
    <property type="entry name" value="ZN(II)2CYS6 TRANSCRIPTION FACTOR (EUROFUNG)-RELATED-RELATED"/>
    <property type="match status" value="1"/>
</dbReference>
<dbReference type="Gene3D" id="4.10.240.10">
    <property type="entry name" value="Zn(2)-C6 fungal-type DNA-binding domain"/>
    <property type="match status" value="1"/>
</dbReference>
<evidence type="ECO:0000256" key="5">
    <source>
        <dbReference type="SAM" id="MobiDB-lite"/>
    </source>
</evidence>
<proteinExistence type="predicted"/>
<dbReference type="InterPro" id="IPR021858">
    <property type="entry name" value="Fun_TF"/>
</dbReference>
<feature type="region of interest" description="Disordered" evidence="5">
    <location>
        <begin position="511"/>
        <end position="581"/>
    </location>
</feature>
<evidence type="ECO:0000256" key="1">
    <source>
        <dbReference type="ARBA" id="ARBA00023015"/>
    </source>
</evidence>
<dbReference type="InterPro" id="IPR053175">
    <property type="entry name" value="DHMBA_Reg_Transcription_Factor"/>
</dbReference>